<reference evidence="3" key="1">
    <citation type="journal article" date="2019" name="Int. J. Syst. Evol. Microbiol.">
        <title>The Global Catalogue of Microorganisms (GCM) 10K type strain sequencing project: providing services to taxonomists for standard genome sequencing and annotation.</title>
        <authorList>
            <consortium name="The Broad Institute Genomics Platform"/>
            <consortium name="The Broad Institute Genome Sequencing Center for Infectious Disease"/>
            <person name="Wu L."/>
            <person name="Ma J."/>
        </authorList>
    </citation>
    <scope>NUCLEOTIDE SEQUENCE [LARGE SCALE GENOMIC DNA]</scope>
    <source>
        <strain evidence="3">JCM 19129</strain>
    </source>
</reference>
<evidence type="ECO:0000313" key="2">
    <source>
        <dbReference type="EMBL" id="GAA4915417.1"/>
    </source>
</evidence>
<name>A0ABP9FVZ5_9MICC</name>
<dbReference type="SUPFAM" id="SSF52402">
    <property type="entry name" value="Adenine nucleotide alpha hydrolases-like"/>
    <property type="match status" value="1"/>
</dbReference>
<comment type="caution">
    <text evidence="2">The sequence shown here is derived from an EMBL/GenBank/DDBJ whole genome shotgun (WGS) entry which is preliminary data.</text>
</comment>
<dbReference type="RefSeq" id="WP_345476791.1">
    <property type="nucleotide sequence ID" value="NZ_BAABLW010000003.1"/>
</dbReference>
<feature type="coiled-coil region" evidence="1">
    <location>
        <begin position="527"/>
        <end position="575"/>
    </location>
</feature>
<organism evidence="2 3">
    <name type="scientific">Nesterenkonia rhizosphaerae</name>
    <dbReference type="NCBI Taxonomy" id="1348272"/>
    <lineage>
        <taxon>Bacteria</taxon>
        <taxon>Bacillati</taxon>
        <taxon>Actinomycetota</taxon>
        <taxon>Actinomycetes</taxon>
        <taxon>Micrococcales</taxon>
        <taxon>Micrococcaceae</taxon>
        <taxon>Nesterenkonia</taxon>
    </lineage>
</organism>
<evidence type="ECO:0000313" key="3">
    <source>
        <dbReference type="Proteomes" id="UP001500368"/>
    </source>
</evidence>
<evidence type="ECO:0000256" key="1">
    <source>
        <dbReference type="SAM" id="Coils"/>
    </source>
</evidence>
<evidence type="ECO:0008006" key="4">
    <source>
        <dbReference type="Google" id="ProtNLM"/>
    </source>
</evidence>
<keyword evidence="3" id="KW-1185">Reference proteome</keyword>
<dbReference type="Gene3D" id="3.40.50.620">
    <property type="entry name" value="HUPs"/>
    <property type="match status" value="1"/>
</dbReference>
<keyword evidence="1" id="KW-0175">Coiled coil</keyword>
<dbReference type="Proteomes" id="UP001500368">
    <property type="component" value="Unassembled WGS sequence"/>
</dbReference>
<proteinExistence type="predicted"/>
<sequence length="598" mass="67512">MTGDNIGLPAVHHVVADPQKIEAAPDYSHLRFARGYVLHTKDTTPAVPEFWGQREFAGRVFRWDPRVSVAVASAKDQEVLICGHALDPNLGTTDLGTIAARLLVALQSSRQAYLDVLEEMFGQFVVLDRVHGEVRAQTDAIASRALFHDDQATLIASHVNLVGRTLKRKASKFTKWLSQPKTQDYPGRTTPYDGVWLLTPNTELTLGTGDITRIGPRPYEPMTVEQAADLMQPVLETQVAVLLESGRKVVVSASAGIDSRTSLAAFARAQNKKSVEVFTYTKALGSGRQSRELHRDKLAATMAADLGLSHRLFDLNTAQRPPKEYVNLLRELSSRRSNTVISWVYHSNLPHDSLHIRGQINGVGKWHFATMLHFSESLELSARRMASLTKRGKDADKPLDDPWWDLGQEGFQEYIETTKLRSVPTGYRSTDLFLWEHRVANWNHAHIVESDVTFDTYQLFGSRRMIRLMLSVPEIDRVQLALFRELIRRLEPRLLKYPLNGKTWEEPTYDLPLSAYQAGTTRTWAEVQNLRKRISTANVKLKSRRQEIARLRKELAHAQKNVAELQAKLATAERAAPDTALQQVKRGVRSIRSRLSSR</sequence>
<protein>
    <recommendedName>
        <fullName evidence="4">Asparagine synthetase domain-containing protein</fullName>
    </recommendedName>
</protein>
<accession>A0ABP9FVZ5</accession>
<dbReference type="InterPro" id="IPR014729">
    <property type="entry name" value="Rossmann-like_a/b/a_fold"/>
</dbReference>
<gene>
    <name evidence="2" type="ORF">GCM10025790_08090</name>
</gene>
<dbReference type="EMBL" id="BAABLW010000003">
    <property type="protein sequence ID" value="GAA4915417.1"/>
    <property type="molecule type" value="Genomic_DNA"/>
</dbReference>